<dbReference type="SUPFAM" id="SSF52540">
    <property type="entry name" value="P-loop containing nucleoside triphosphate hydrolases"/>
    <property type="match status" value="1"/>
</dbReference>
<organism evidence="3 4">
    <name type="scientific">Desmophyllum pertusum</name>
    <dbReference type="NCBI Taxonomy" id="174260"/>
    <lineage>
        <taxon>Eukaryota</taxon>
        <taxon>Metazoa</taxon>
        <taxon>Cnidaria</taxon>
        <taxon>Anthozoa</taxon>
        <taxon>Hexacorallia</taxon>
        <taxon>Scleractinia</taxon>
        <taxon>Caryophylliina</taxon>
        <taxon>Caryophylliidae</taxon>
        <taxon>Desmophyllum</taxon>
    </lineage>
</organism>
<keyword evidence="1" id="KW-0677">Repeat</keyword>
<evidence type="ECO:0000256" key="2">
    <source>
        <dbReference type="SAM" id="MobiDB-lite"/>
    </source>
</evidence>
<dbReference type="PANTHER" id="PTHR19860:SF14">
    <property type="entry name" value="DUF4062 DOMAIN-CONTAINING PROTEIN"/>
    <property type="match status" value="1"/>
</dbReference>
<comment type="caution">
    <text evidence="3">The sequence shown here is derived from an EMBL/GenBank/DDBJ whole genome shotgun (WGS) entry which is preliminary data.</text>
</comment>
<gene>
    <name evidence="3" type="ORF">OS493_013494</name>
</gene>
<dbReference type="Proteomes" id="UP001163046">
    <property type="component" value="Unassembled WGS sequence"/>
</dbReference>
<keyword evidence="4" id="KW-1185">Reference proteome</keyword>
<proteinExistence type="predicted"/>
<evidence type="ECO:0000256" key="1">
    <source>
        <dbReference type="ARBA" id="ARBA00022737"/>
    </source>
</evidence>
<reference evidence="3" key="1">
    <citation type="submission" date="2023-01" db="EMBL/GenBank/DDBJ databases">
        <title>Genome assembly of the deep-sea coral Lophelia pertusa.</title>
        <authorList>
            <person name="Herrera S."/>
            <person name="Cordes E."/>
        </authorList>
    </citation>
    <scope>NUCLEOTIDE SEQUENCE</scope>
    <source>
        <strain evidence="3">USNM1676648</strain>
        <tissue evidence="3">Polyp</tissue>
    </source>
</reference>
<accession>A0A9X0A280</accession>
<name>A0A9X0A280_9CNID</name>
<feature type="region of interest" description="Disordered" evidence="2">
    <location>
        <begin position="1"/>
        <end position="54"/>
    </location>
</feature>
<dbReference type="InterPro" id="IPR027417">
    <property type="entry name" value="P-loop_NTPase"/>
</dbReference>
<evidence type="ECO:0000313" key="3">
    <source>
        <dbReference type="EMBL" id="KAJ7392122.1"/>
    </source>
</evidence>
<dbReference type="OrthoDB" id="2325716at2759"/>
<sequence length="547" mass="62889">MGCGTSRPPVVSTAHQPQTQPKPIKPQQVEQLESKPEEPQRIEQTKKTSEPEHEYIDSSEFLELSYEEVAALRPTDPDNMWAIVKKTCDRNKEWKLDSVKNRRGWKTIRLFVSSTFRDFHAEREALVKEVFPDLRLWCEQRKLHLVECDLRWGVPKDSSTEQTIKICLGELDRCYEDNIVPYFLNLNCARAGWIPTFGDLTYNLAVQYGWVYGLSLTEMEIVHGAFRKCNPNALFLIRDGEFTETLPGELKDAFVDDNTLCTEKMKKLKEMLKEHFPANNIVHYKVECEPSSVKKSANLGDESEVKLKGINGSESIFYKTVFDFFKERIEHQYPLDPTPEDPLEAQKIAHESFLDTRGLVVLGRDKILADIQNYITSDVSNAPLLLIGDLNVKCFFHFVGATPGSTDLAFFLQRLSREISVYKRDVVSDLDSLVQLTNSLLSNKNTKPCIVFVDAINQMDDDKIQYLTRWLPENLSPNVKVVLSMINDTECHRLLRSYKSGTTRDHFVPLIVENILRLYNKRLDERQMSILLEKEGSANPLWLTTGL</sequence>
<feature type="compositionally biased region" description="Basic and acidic residues" evidence="2">
    <location>
        <begin position="32"/>
        <end position="54"/>
    </location>
</feature>
<dbReference type="AlphaFoldDB" id="A0A9X0A280"/>
<dbReference type="GO" id="GO:0080008">
    <property type="term" value="C:Cul4-RING E3 ubiquitin ligase complex"/>
    <property type="evidence" value="ECO:0007669"/>
    <property type="project" value="TreeGrafter"/>
</dbReference>
<dbReference type="EMBL" id="MU825402">
    <property type="protein sequence ID" value="KAJ7392122.1"/>
    <property type="molecule type" value="Genomic_DNA"/>
</dbReference>
<evidence type="ECO:0008006" key="5">
    <source>
        <dbReference type="Google" id="ProtNLM"/>
    </source>
</evidence>
<feature type="compositionally biased region" description="Low complexity" evidence="2">
    <location>
        <begin position="16"/>
        <end position="28"/>
    </location>
</feature>
<protein>
    <recommendedName>
        <fullName evidence="5">DUF4062 domain-containing protein</fullName>
    </recommendedName>
</protein>
<dbReference type="InterPro" id="IPR051191">
    <property type="entry name" value="DCAF12"/>
</dbReference>
<evidence type="ECO:0000313" key="4">
    <source>
        <dbReference type="Proteomes" id="UP001163046"/>
    </source>
</evidence>
<dbReference type="PANTHER" id="PTHR19860">
    <property type="entry name" value="DDB1- AND CUL4-ASSOCIATED FACTOR 12-RELATED"/>
    <property type="match status" value="1"/>
</dbReference>